<dbReference type="GO" id="GO:0005737">
    <property type="term" value="C:cytoplasm"/>
    <property type="evidence" value="ECO:0007669"/>
    <property type="project" value="UniProtKB-SubCell"/>
</dbReference>
<dbReference type="HAMAP" id="MF_02210">
    <property type="entry name" value="RimI"/>
    <property type="match status" value="1"/>
</dbReference>
<dbReference type="PANTHER" id="PTHR43420">
    <property type="entry name" value="ACETYLTRANSFERASE"/>
    <property type="match status" value="1"/>
</dbReference>
<dbReference type="InterPro" id="IPR050680">
    <property type="entry name" value="YpeA/RimI_acetyltransf"/>
</dbReference>
<dbReference type="Pfam" id="PF00583">
    <property type="entry name" value="Acetyltransf_1"/>
    <property type="match status" value="1"/>
</dbReference>
<comment type="function">
    <text evidence="5 6">Acetylates the N-terminal alanine of ribosomal protein bS18.</text>
</comment>
<keyword evidence="3 5" id="KW-0808">Transferase</keyword>
<dbReference type="RefSeq" id="WP_124731955.1">
    <property type="nucleotide sequence ID" value="NZ_CBCSKC010000045.1"/>
</dbReference>
<dbReference type="SUPFAM" id="SSF55729">
    <property type="entry name" value="Acyl-CoA N-acyltransferases (Nat)"/>
    <property type="match status" value="1"/>
</dbReference>
<proteinExistence type="inferred from homology"/>
<gene>
    <name evidence="5 8" type="primary">rimI</name>
    <name evidence="8" type="ORF">EGC82_17910</name>
</gene>
<feature type="domain" description="N-acetyltransferase" evidence="7">
    <location>
        <begin position="7"/>
        <end position="152"/>
    </location>
</feature>
<reference evidence="9" key="1">
    <citation type="submission" date="2018-11" db="EMBL/GenBank/DDBJ databases">
        <title>Shewanella sp. M2.</title>
        <authorList>
            <person name="Hwang Y.J."/>
            <person name="Hwang C.Y."/>
        </authorList>
    </citation>
    <scope>NUCLEOTIDE SEQUENCE [LARGE SCALE GENOMIC DNA]</scope>
    <source>
        <strain evidence="9">LMG 19866</strain>
    </source>
</reference>
<sequence length="152" mass="16658">MSNIDTDLIVPLSIEHAAVMAKIENQAHTHPWSETGLRECFGPLYRAVGIKQQGDLLGFAIVQQIIDEATLLDICVAPEKQGVGFGGLLMQQLIDDAKSAGAVVLMLEVRQSNEAAKYLYGKFGFIEAGRRKDYYPANNGYEDAILMDLSLV</sequence>
<accession>A0A3G8LXP4</accession>
<evidence type="ECO:0000313" key="9">
    <source>
        <dbReference type="Proteomes" id="UP000278035"/>
    </source>
</evidence>
<feature type="active site" description="Proton acceptor" evidence="5">
    <location>
        <position position="108"/>
    </location>
</feature>
<evidence type="ECO:0000256" key="3">
    <source>
        <dbReference type="ARBA" id="ARBA00022679"/>
    </source>
</evidence>
<dbReference type="Proteomes" id="UP000278035">
    <property type="component" value="Chromosome"/>
</dbReference>
<evidence type="ECO:0000256" key="2">
    <source>
        <dbReference type="ARBA" id="ARBA00022490"/>
    </source>
</evidence>
<evidence type="ECO:0000313" key="8">
    <source>
        <dbReference type="EMBL" id="AZG74459.1"/>
    </source>
</evidence>
<keyword evidence="4 5" id="KW-0012">Acyltransferase</keyword>
<name>A0A3G8LXP4_9GAMM</name>
<dbReference type="InterPro" id="IPR043690">
    <property type="entry name" value="RimI"/>
</dbReference>
<feature type="binding site" evidence="5">
    <location>
        <position position="113"/>
    </location>
    <ligand>
        <name>acetyl-CoA</name>
        <dbReference type="ChEBI" id="CHEBI:57288"/>
    </ligand>
</feature>
<feature type="active site" description="Proton donor" evidence="5">
    <location>
        <position position="120"/>
    </location>
</feature>
<dbReference type="AlphaFoldDB" id="A0A3G8LXP4"/>
<dbReference type="EC" id="2.3.1.266" evidence="5 6"/>
<dbReference type="OrthoDB" id="9796919at2"/>
<comment type="caution">
    <text evidence="5">Lacks conserved residue(s) required for the propagation of feature annotation.</text>
</comment>
<dbReference type="PANTHER" id="PTHR43420:SF51">
    <property type="entry name" value="PEPTIDYL-LYSINE N-ACETYLTRANSFERASE YIAC"/>
    <property type="match status" value="1"/>
</dbReference>
<keyword evidence="9" id="KW-1185">Reference proteome</keyword>
<dbReference type="InterPro" id="IPR000182">
    <property type="entry name" value="GNAT_dom"/>
</dbReference>
<dbReference type="NCBIfam" id="TIGR01575">
    <property type="entry name" value="rimI"/>
    <property type="match status" value="1"/>
</dbReference>
<dbReference type="EMBL" id="CP034015">
    <property type="protein sequence ID" value="AZG74459.1"/>
    <property type="molecule type" value="Genomic_DNA"/>
</dbReference>
<dbReference type="InterPro" id="IPR006464">
    <property type="entry name" value="AcTrfase_RimI/Ard1"/>
</dbReference>
<evidence type="ECO:0000256" key="5">
    <source>
        <dbReference type="HAMAP-Rule" id="MF_02210"/>
    </source>
</evidence>
<dbReference type="InterPro" id="IPR016181">
    <property type="entry name" value="Acyl_CoA_acyltransferase"/>
</dbReference>
<evidence type="ECO:0000256" key="4">
    <source>
        <dbReference type="ARBA" id="ARBA00023315"/>
    </source>
</evidence>
<comment type="catalytic activity">
    <reaction evidence="5 6">
        <text>N-terminal L-alanyl-[ribosomal protein bS18] + acetyl-CoA = N-terminal N(alpha)-acetyl-L-alanyl-[ribosomal protein bS18] + CoA + H(+)</text>
        <dbReference type="Rhea" id="RHEA:43756"/>
        <dbReference type="Rhea" id="RHEA-COMP:10676"/>
        <dbReference type="Rhea" id="RHEA-COMP:10677"/>
        <dbReference type="ChEBI" id="CHEBI:15378"/>
        <dbReference type="ChEBI" id="CHEBI:57287"/>
        <dbReference type="ChEBI" id="CHEBI:57288"/>
        <dbReference type="ChEBI" id="CHEBI:64718"/>
        <dbReference type="ChEBI" id="CHEBI:83683"/>
        <dbReference type="EC" id="2.3.1.266"/>
    </reaction>
</comment>
<comment type="subcellular location">
    <subcellularLocation>
        <location evidence="5 6">Cytoplasm</location>
    </subcellularLocation>
</comment>
<dbReference type="PROSITE" id="PS51186">
    <property type="entry name" value="GNAT"/>
    <property type="match status" value="1"/>
</dbReference>
<dbReference type="KEGG" id="slj:EGC82_17910"/>
<protein>
    <recommendedName>
        <fullName evidence="5 6">[Ribosomal protein bS18]-alanine N-acetyltransferase</fullName>
        <ecNumber evidence="5 6">2.3.1.266</ecNumber>
    </recommendedName>
</protein>
<dbReference type="CDD" id="cd04301">
    <property type="entry name" value="NAT_SF"/>
    <property type="match status" value="1"/>
</dbReference>
<evidence type="ECO:0000259" key="7">
    <source>
        <dbReference type="PROSITE" id="PS51186"/>
    </source>
</evidence>
<organism evidence="8 9">
    <name type="scientific">Shewanella livingstonensis</name>
    <dbReference type="NCBI Taxonomy" id="150120"/>
    <lineage>
        <taxon>Bacteria</taxon>
        <taxon>Pseudomonadati</taxon>
        <taxon>Pseudomonadota</taxon>
        <taxon>Gammaproteobacteria</taxon>
        <taxon>Alteromonadales</taxon>
        <taxon>Shewanellaceae</taxon>
        <taxon>Shewanella</taxon>
    </lineage>
</organism>
<comment type="similarity">
    <text evidence="1 5 6">Belongs to the acetyltransferase family. RimI subfamily.</text>
</comment>
<evidence type="ECO:0000256" key="1">
    <source>
        <dbReference type="ARBA" id="ARBA00005395"/>
    </source>
</evidence>
<dbReference type="Gene3D" id="3.40.630.30">
    <property type="match status" value="1"/>
</dbReference>
<evidence type="ECO:0000256" key="6">
    <source>
        <dbReference type="RuleBase" id="RU363094"/>
    </source>
</evidence>
<dbReference type="GO" id="GO:0008999">
    <property type="term" value="F:protein-N-terminal-alanine acetyltransferase activity"/>
    <property type="evidence" value="ECO:0007669"/>
    <property type="project" value="UniProtKB-UniRule"/>
</dbReference>
<keyword evidence="2 5" id="KW-0963">Cytoplasm</keyword>